<reference evidence="1 2" key="1">
    <citation type="journal article" date="2016" name="Nat. Commun.">
        <title>Thousands of microbial genomes shed light on interconnected biogeochemical processes in an aquifer system.</title>
        <authorList>
            <person name="Anantharaman K."/>
            <person name="Brown C.T."/>
            <person name="Hug L.A."/>
            <person name="Sharon I."/>
            <person name="Castelle C.J."/>
            <person name="Probst A.J."/>
            <person name="Thomas B.C."/>
            <person name="Singh A."/>
            <person name="Wilkins M.J."/>
            <person name="Karaoz U."/>
            <person name="Brodie E.L."/>
            <person name="Williams K.H."/>
            <person name="Hubbard S.S."/>
            <person name="Banfield J.F."/>
        </authorList>
    </citation>
    <scope>NUCLEOTIDE SEQUENCE [LARGE SCALE GENOMIC DNA]</scope>
</reference>
<evidence type="ECO:0000313" key="1">
    <source>
        <dbReference type="EMBL" id="OGC56940.1"/>
    </source>
</evidence>
<accession>A0A1F4VIZ9</accession>
<dbReference type="EMBL" id="MEVN01000026">
    <property type="protein sequence ID" value="OGC56940.1"/>
    <property type="molecule type" value="Genomic_DNA"/>
</dbReference>
<dbReference type="Proteomes" id="UP000177763">
    <property type="component" value="Unassembled WGS sequence"/>
</dbReference>
<evidence type="ECO:0000313" key="2">
    <source>
        <dbReference type="Proteomes" id="UP000177763"/>
    </source>
</evidence>
<sequence length="123" mass="14049">MSSTIISLIEAQNEVESEDLGKLPPEFEQNNDIETLMDGRIAYTVPWSIWVDSDGSAFINKRYQFKDEQSGTFKVRIVREGDNIVIFTDSIEGETFSRHSAPSHNGATLDDYMPVVFRRSKKR</sequence>
<proteinExistence type="predicted"/>
<organism evidence="1 2">
    <name type="scientific">candidate division WWE3 bacterium RIFCSPLOWO2_12_FULL_36_10</name>
    <dbReference type="NCBI Taxonomy" id="1802630"/>
    <lineage>
        <taxon>Bacteria</taxon>
        <taxon>Katanobacteria</taxon>
    </lineage>
</organism>
<name>A0A1F4VIZ9_UNCKA</name>
<dbReference type="AlphaFoldDB" id="A0A1F4VIZ9"/>
<protein>
    <submittedName>
        <fullName evidence="1">Uncharacterized protein</fullName>
    </submittedName>
</protein>
<gene>
    <name evidence="1" type="ORF">A3H26_01415</name>
</gene>
<comment type="caution">
    <text evidence="1">The sequence shown here is derived from an EMBL/GenBank/DDBJ whole genome shotgun (WGS) entry which is preliminary data.</text>
</comment>